<feature type="compositionally biased region" description="Basic and acidic residues" evidence="7">
    <location>
        <begin position="103"/>
        <end position="120"/>
    </location>
</feature>
<evidence type="ECO:0000256" key="2">
    <source>
        <dbReference type="ARBA" id="ARBA00023015"/>
    </source>
</evidence>
<dbReference type="InterPro" id="IPR004827">
    <property type="entry name" value="bZIP"/>
</dbReference>
<dbReference type="PROSITE" id="PS00036">
    <property type="entry name" value="BZIP_BASIC"/>
    <property type="match status" value="1"/>
</dbReference>
<feature type="compositionally biased region" description="Basic and acidic residues" evidence="7">
    <location>
        <begin position="74"/>
        <end position="87"/>
    </location>
</feature>
<feature type="compositionally biased region" description="Low complexity" evidence="7">
    <location>
        <begin position="15"/>
        <end position="33"/>
    </location>
</feature>
<evidence type="ECO:0000313" key="9">
    <source>
        <dbReference type="EMBL" id="THH02298.1"/>
    </source>
</evidence>
<evidence type="ECO:0000256" key="3">
    <source>
        <dbReference type="ARBA" id="ARBA00023125"/>
    </source>
</evidence>
<dbReference type="CDD" id="cd14812">
    <property type="entry name" value="bZIP_u3"/>
    <property type="match status" value="1"/>
</dbReference>
<evidence type="ECO:0000256" key="1">
    <source>
        <dbReference type="ARBA" id="ARBA00022843"/>
    </source>
</evidence>
<keyword evidence="5" id="KW-0539">Nucleus</keyword>
<name>A0A4S4KW41_9APHY</name>
<keyword evidence="2" id="KW-0805">Transcription regulation</keyword>
<sequence length="280" mass="31447">MKRSADSAFVVEQLPSPESYPSSPTPSSSSSECPPRKRSRSEVTPEERREARAHRNRIAAQNSRDRRKAQFTYLERRVAELEEENRRLRVGKGSKAAQPSEAQKSEEREKDRAREKENEELRERIKTLENGWDAVVKALAASGLPLNVPTPPSTITSESSTASSRPLSTIPLIVPPTPISPTPSSISMSSSMFDFDDFESTRHLARVATTDAPLLSSVSLQRVDSLRINSNWSSSLPNQLRLQHQPATRRRTLLPLTRALWKTSFAKSSRRLPPSRRRSP</sequence>
<protein>
    <recommendedName>
        <fullName evidence="6">X-box-binding protein 1</fullName>
    </recommendedName>
</protein>
<keyword evidence="3" id="KW-0238">DNA-binding</keyword>
<dbReference type="InterPro" id="IPR046347">
    <property type="entry name" value="bZIP_sf"/>
</dbReference>
<evidence type="ECO:0000313" key="10">
    <source>
        <dbReference type="Proteomes" id="UP000309038"/>
    </source>
</evidence>
<feature type="region of interest" description="Disordered" evidence="7">
    <location>
        <begin position="151"/>
        <end position="185"/>
    </location>
</feature>
<feature type="compositionally biased region" description="Basic and acidic residues" evidence="7">
    <location>
        <begin position="40"/>
        <end position="50"/>
    </location>
</feature>
<dbReference type="EMBL" id="SGPJ01000008">
    <property type="protein sequence ID" value="THH02298.1"/>
    <property type="molecule type" value="Genomic_DNA"/>
</dbReference>
<dbReference type="GO" id="GO:0000981">
    <property type="term" value="F:DNA-binding transcription factor activity, RNA polymerase II-specific"/>
    <property type="evidence" value="ECO:0007669"/>
    <property type="project" value="TreeGrafter"/>
</dbReference>
<dbReference type="Pfam" id="PF00170">
    <property type="entry name" value="bZIP_1"/>
    <property type="match status" value="1"/>
</dbReference>
<keyword evidence="1" id="KW-0832">Ubl conjugation</keyword>
<comment type="caution">
    <text evidence="9">The sequence shown here is derived from an EMBL/GenBank/DDBJ whole genome shotgun (WGS) entry which is preliminary data.</text>
</comment>
<evidence type="ECO:0000256" key="4">
    <source>
        <dbReference type="ARBA" id="ARBA00023163"/>
    </source>
</evidence>
<evidence type="ECO:0000259" key="8">
    <source>
        <dbReference type="PROSITE" id="PS50217"/>
    </source>
</evidence>
<reference evidence="9 10" key="1">
    <citation type="submission" date="2019-02" db="EMBL/GenBank/DDBJ databases">
        <title>Genome sequencing of the rare red list fungi Phlebia centrifuga.</title>
        <authorList>
            <person name="Buettner E."/>
            <person name="Kellner H."/>
        </authorList>
    </citation>
    <scope>NUCLEOTIDE SEQUENCE [LARGE SCALE GENOMIC DNA]</scope>
    <source>
        <strain evidence="9 10">DSM 108282</strain>
    </source>
</reference>
<evidence type="ECO:0000256" key="7">
    <source>
        <dbReference type="SAM" id="MobiDB-lite"/>
    </source>
</evidence>
<dbReference type="PANTHER" id="PTHR46542:SF1">
    <property type="entry name" value="X-BOX BINDING PROTEIN 1"/>
    <property type="match status" value="1"/>
</dbReference>
<dbReference type="Gene3D" id="1.20.5.170">
    <property type="match status" value="1"/>
</dbReference>
<proteinExistence type="predicted"/>
<keyword evidence="4" id="KW-0804">Transcription</keyword>
<dbReference type="AlphaFoldDB" id="A0A4S4KW41"/>
<gene>
    <name evidence="9" type="ORF">EW026_g585</name>
</gene>
<evidence type="ECO:0000256" key="5">
    <source>
        <dbReference type="ARBA" id="ARBA00023242"/>
    </source>
</evidence>
<dbReference type="InterPro" id="IPR052470">
    <property type="entry name" value="ER_Stress-Reg_TF"/>
</dbReference>
<dbReference type="SUPFAM" id="SSF57959">
    <property type="entry name" value="Leucine zipper domain"/>
    <property type="match status" value="1"/>
</dbReference>
<dbReference type="SMART" id="SM00338">
    <property type="entry name" value="BRLZ"/>
    <property type="match status" value="1"/>
</dbReference>
<dbReference type="Proteomes" id="UP000309038">
    <property type="component" value="Unassembled WGS sequence"/>
</dbReference>
<feature type="region of interest" description="Disordered" evidence="7">
    <location>
        <begin position="1"/>
        <end position="120"/>
    </location>
</feature>
<feature type="domain" description="BZIP" evidence="8">
    <location>
        <begin position="46"/>
        <end position="89"/>
    </location>
</feature>
<dbReference type="PANTHER" id="PTHR46542">
    <property type="entry name" value="X-BOX BINDING PROTEIN 1"/>
    <property type="match status" value="1"/>
</dbReference>
<organism evidence="9 10">
    <name type="scientific">Hermanssonia centrifuga</name>
    <dbReference type="NCBI Taxonomy" id="98765"/>
    <lineage>
        <taxon>Eukaryota</taxon>
        <taxon>Fungi</taxon>
        <taxon>Dikarya</taxon>
        <taxon>Basidiomycota</taxon>
        <taxon>Agaricomycotina</taxon>
        <taxon>Agaricomycetes</taxon>
        <taxon>Polyporales</taxon>
        <taxon>Meruliaceae</taxon>
        <taxon>Hermanssonia</taxon>
    </lineage>
</organism>
<feature type="compositionally biased region" description="Low complexity" evidence="7">
    <location>
        <begin position="153"/>
        <end position="172"/>
    </location>
</feature>
<dbReference type="GO" id="GO:0005634">
    <property type="term" value="C:nucleus"/>
    <property type="evidence" value="ECO:0007669"/>
    <property type="project" value="TreeGrafter"/>
</dbReference>
<keyword evidence="10" id="KW-1185">Reference proteome</keyword>
<dbReference type="PROSITE" id="PS50217">
    <property type="entry name" value="BZIP"/>
    <property type="match status" value="1"/>
</dbReference>
<accession>A0A4S4KW41</accession>
<evidence type="ECO:0000256" key="6">
    <source>
        <dbReference type="ARBA" id="ARBA00040165"/>
    </source>
</evidence>
<dbReference type="GO" id="GO:0000977">
    <property type="term" value="F:RNA polymerase II transcription regulatory region sequence-specific DNA binding"/>
    <property type="evidence" value="ECO:0007669"/>
    <property type="project" value="TreeGrafter"/>
</dbReference>